<proteinExistence type="predicted"/>
<evidence type="ECO:0000313" key="4">
    <source>
        <dbReference type="Proteomes" id="UP000650533"/>
    </source>
</evidence>
<protein>
    <recommendedName>
        <fullName evidence="2">Nephrocystin 3-like N-terminal domain-containing protein</fullName>
    </recommendedName>
</protein>
<gene>
    <name evidence="3" type="ORF">RhiXN_06272</name>
</gene>
<feature type="domain" description="Nephrocystin 3-like N-terminal" evidence="2">
    <location>
        <begin position="265"/>
        <end position="305"/>
    </location>
</feature>
<reference evidence="3" key="1">
    <citation type="submission" date="2020-05" db="EMBL/GenBank/DDBJ databases">
        <title>Evolutionary and genomic comparisons of hybrid uninucleate and nonhybrid Rhizoctonia fungi.</title>
        <authorList>
            <person name="Li C."/>
            <person name="Chen X."/>
        </authorList>
    </citation>
    <scope>NUCLEOTIDE SEQUENCE</scope>
    <source>
        <strain evidence="3">AG-1 IA</strain>
    </source>
</reference>
<organism evidence="3 4">
    <name type="scientific">Rhizoctonia solani</name>
    <dbReference type="NCBI Taxonomy" id="456999"/>
    <lineage>
        <taxon>Eukaryota</taxon>
        <taxon>Fungi</taxon>
        <taxon>Dikarya</taxon>
        <taxon>Basidiomycota</taxon>
        <taxon>Agaricomycotina</taxon>
        <taxon>Agaricomycetes</taxon>
        <taxon>Cantharellales</taxon>
        <taxon>Ceratobasidiaceae</taxon>
        <taxon>Rhizoctonia</taxon>
    </lineage>
</organism>
<dbReference type="GeneID" id="67028551"/>
<dbReference type="EMBL" id="CP059664">
    <property type="protein sequence ID" value="QRW21283.1"/>
    <property type="molecule type" value="Genomic_DNA"/>
</dbReference>
<dbReference type="Pfam" id="PF24883">
    <property type="entry name" value="NPHP3_N"/>
    <property type="match status" value="1"/>
</dbReference>
<accession>A0A8H8SYE9</accession>
<dbReference type="RefSeq" id="XP_043181520.1">
    <property type="nucleotide sequence ID" value="XM_043326088.1"/>
</dbReference>
<evidence type="ECO:0000256" key="1">
    <source>
        <dbReference type="ARBA" id="ARBA00022737"/>
    </source>
</evidence>
<sequence>MSTLNSSDSQMKDKFGAMWLTLRKQIVWYRMQSISPLLERGTHSVSPLKAIVTELADGFNIVEGFLKGNKEFEVLEGELEKTFEMLSQHCGEDGCPAVSATVEKLCRDIGQELQDVRIKLGRDQLDRFREASKDLDDVLRSYNRIRDLLQRVSLNVNMSLWKLVDASATDNRLNRIQPAMSAHYNSAQAIELKRGPCAEGTRVDVLNQILTWVIFQAGIHILDERYGGNCVGLQPVSSVHGCCRNVETSIGLSHRSLINWHARPTPFVVLDALDECENKDATRRVLDIILKDSENLPIKFVVCSRPEPEVRDNMTKRNGRHISRVVLHELDKQAVRADIETYLRSALAQICPSDDQITKLAERAGSLFIYAATAVRYIGYDNFQRNSSARVHEIDDLYTTVLKSAMTTPG</sequence>
<evidence type="ECO:0000313" key="3">
    <source>
        <dbReference type="EMBL" id="QRW21283.1"/>
    </source>
</evidence>
<dbReference type="KEGG" id="rsx:RhiXN_06272"/>
<evidence type="ECO:0000259" key="2">
    <source>
        <dbReference type="Pfam" id="PF24883"/>
    </source>
</evidence>
<keyword evidence="1" id="KW-0677">Repeat</keyword>
<name>A0A8H8SYE9_9AGAM</name>
<dbReference type="AlphaFoldDB" id="A0A8H8SYE9"/>
<dbReference type="InterPro" id="IPR056884">
    <property type="entry name" value="NPHP3-like_N"/>
</dbReference>
<dbReference type="Proteomes" id="UP000650533">
    <property type="component" value="Chromosome 7"/>
</dbReference>